<proteinExistence type="predicted"/>
<dbReference type="InterPro" id="IPR003787">
    <property type="entry name" value="Sulphur_relay_DsrE/F-like"/>
</dbReference>
<organism evidence="1 2">
    <name type="scientific">Leifsonia williamsii</name>
    <dbReference type="NCBI Taxonomy" id="3035919"/>
    <lineage>
        <taxon>Bacteria</taxon>
        <taxon>Bacillati</taxon>
        <taxon>Actinomycetota</taxon>
        <taxon>Actinomycetes</taxon>
        <taxon>Micrococcales</taxon>
        <taxon>Microbacteriaceae</taxon>
        <taxon>Leifsonia</taxon>
    </lineage>
</organism>
<dbReference type="PANTHER" id="PTHR37691:SF1">
    <property type="entry name" value="BLR3518 PROTEIN"/>
    <property type="match status" value="1"/>
</dbReference>
<dbReference type="InterPro" id="IPR027396">
    <property type="entry name" value="DsrEFH-like"/>
</dbReference>
<dbReference type="Pfam" id="PF02635">
    <property type="entry name" value="DsrE"/>
    <property type="match status" value="1"/>
</dbReference>
<evidence type="ECO:0000313" key="1">
    <source>
        <dbReference type="EMBL" id="MDN4613147.1"/>
    </source>
</evidence>
<dbReference type="Gene3D" id="3.40.1260.10">
    <property type="entry name" value="DsrEFH-like"/>
    <property type="match status" value="1"/>
</dbReference>
<protein>
    <submittedName>
        <fullName evidence="1">DsrE family protein</fullName>
    </submittedName>
</protein>
<keyword evidence="2" id="KW-1185">Reference proteome</keyword>
<evidence type="ECO:0000313" key="2">
    <source>
        <dbReference type="Proteomes" id="UP001174208"/>
    </source>
</evidence>
<sequence>MTESSTGVVVHLDEGEPAKHASVLRNLGNLLDTLGPQTRVELVVHGAGIDLLLEGSPHSEDVRGLQDRGLTVDACGNTLSSANIARERLLPGAVVVPSGVAHLVIRQREGWAYVRP</sequence>
<accession>A0ABT8K7Z4</accession>
<dbReference type="PANTHER" id="PTHR37691">
    <property type="entry name" value="BLR3518 PROTEIN"/>
    <property type="match status" value="1"/>
</dbReference>
<dbReference type="SUPFAM" id="SSF75169">
    <property type="entry name" value="DsrEFH-like"/>
    <property type="match status" value="1"/>
</dbReference>
<gene>
    <name evidence="1" type="ORF">P5G50_01670</name>
</gene>
<name>A0ABT8K7Z4_9MICO</name>
<dbReference type="Proteomes" id="UP001174208">
    <property type="component" value="Unassembled WGS sequence"/>
</dbReference>
<dbReference type="RefSeq" id="WP_301209959.1">
    <property type="nucleotide sequence ID" value="NZ_JAROCF010000001.1"/>
</dbReference>
<comment type="caution">
    <text evidence="1">The sequence shown here is derived from an EMBL/GenBank/DDBJ whole genome shotgun (WGS) entry which is preliminary data.</text>
</comment>
<reference evidence="1" key="1">
    <citation type="submission" date="2023-06" db="EMBL/GenBank/DDBJ databases">
        <title>MT1 and MT2 Draft Genomes of Novel Species.</title>
        <authorList>
            <person name="Venkateswaran K."/>
        </authorList>
    </citation>
    <scope>NUCLEOTIDE SEQUENCE</scope>
    <source>
        <strain evidence="1">F6_8S_P_1B</strain>
    </source>
</reference>
<dbReference type="EMBL" id="JAROCF010000001">
    <property type="protein sequence ID" value="MDN4613147.1"/>
    <property type="molecule type" value="Genomic_DNA"/>
</dbReference>